<organism evidence="2">
    <name type="scientific">Atkinsoniella heiyuana</name>
    <dbReference type="NCBI Taxonomy" id="700739"/>
    <lineage>
        <taxon>Eukaryota</taxon>
        <taxon>Metazoa</taxon>
        <taxon>Ecdysozoa</taxon>
        <taxon>Arthropoda</taxon>
        <taxon>Hexapoda</taxon>
        <taxon>Insecta</taxon>
        <taxon>Pterygota</taxon>
        <taxon>Neoptera</taxon>
        <taxon>Paraneoptera</taxon>
        <taxon>Hemiptera</taxon>
        <taxon>Auchenorrhyncha</taxon>
        <taxon>Membracoidea</taxon>
        <taxon>Cicadellidae</taxon>
        <taxon>Cicadellinae</taxon>
        <taxon>Cicadellini</taxon>
        <taxon>Atkinsoniella</taxon>
    </lineage>
</organism>
<evidence type="ECO:0000256" key="1">
    <source>
        <dbReference type="SAM" id="Phobius"/>
    </source>
</evidence>
<dbReference type="AlphaFoldDB" id="A0A8K2ATT4"/>
<proteinExistence type="predicted"/>
<keyword evidence="1" id="KW-0812">Transmembrane</keyword>
<keyword evidence="2" id="KW-0496">Mitochondrion</keyword>
<gene>
    <name evidence="2" type="primary">ATP8</name>
</gene>
<keyword evidence="1" id="KW-1133">Transmembrane helix</keyword>
<geneLocation type="mitochondrion" evidence="2"/>
<protein>
    <submittedName>
        <fullName evidence="2">ATP synthase F0 subunit 8</fullName>
    </submittedName>
</protein>
<sequence>MPQMAPMWWTLLMILFMMSMIMMMTSMYFNTLNKLMEKKEIYTSQMNWKW</sequence>
<reference evidence="2" key="1">
    <citation type="submission" date="2018-01" db="EMBL/GenBank/DDBJ databases">
        <authorList>
            <person name="Dai R.H."/>
            <person name="Wang J.J."/>
        </authorList>
    </citation>
    <scope>NUCLEOTIDE SEQUENCE</scope>
</reference>
<name>A0A8K2ATT4_9HEMI</name>
<accession>A0A8K2ATT4</accession>
<evidence type="ECO:0000313" key="2">
    <source>
        <dbReference type="EMBL" id="UGK73246.1"/>
    </source>
</evidence>
<dbReference type="EMBL" id="MG813482">
    <property type="protein sequence ID" value="UGK73246.1"/>
    <property type="molecule type" value="Genomic_DNA"/>
</dbReference>
<keyword evidence="1" id="KW-0472">Membrane</keyword>
<feature type="transmembrane region" description="Helical" evidence="1">
    <location>
        <begin position="6"/>
        <end position="29"/>
    </location>
</feature>